<feature type="chain" id="PRO_5020492371" evidence="1">
    <location>
        <begin position="19"/>
        <end position="394"/>
    </location>
</feature>
<feature type="domain" description="Glucose/Sorbosone dehydrogenase" evidence="2">
    <location>
        <begin position="33"/>
        <end position="274"/>
    </location>
</feature>
<gene>
    <name evidence="3" type="ORF">C8D91_0713</name>
</gene>
<dbReference type="InterPro" id="IPR011042">
    <property type="entry name" value="6-blade_b-propeller_TolB-like"/>
</dbReference>
<dbReference type="PANTHER" id="PTHR19328">
    <property type="entry name" value="HEDGEHOG-INTERACTING PROTEIN"/>
    <property type="match status" value="1"/>
</dbReference>
<sequence length="394" mass="42553">MKILFWFCLVGTTQVLLAQPAFLGTENVANGFSSPVSVTHAGDGSNRLFVTQQGGQIKVVENGIHLPTPFLDISALISSGGEQGLLGLAFHPNYSNNGYFYVNYTDNNGDTVVARYTVSDADINLANPSSAYIVLTFDQPFGAHNGGDLHFSPNDGYLYISSGDGSGDPMASQDINSLLGKILRIDVDGDDFPADPNKNHAIPPDNPYVGINGADEIWVSGLRNPWRFSFDRLNGDLFIGDVGEDTWEEFNHVPATSSGGENFGWPCFEGADASGLSGCDPNGPNELPFAALQHNQPNSNYCTAVGGYRYRGSEFSGLYGWYLFTDWCDGTYFVARPLGMAWEIHDMGTLIGGFAVTGMGEDENGELYAVAWSALMKITGPTEMDDVIFIDGFE</sequence>
<accession>A0A4R6XVI6</accession>
<dbReference type="RefSeq" id="WP_211336966.1">
    <property type="nucleotide sequence ID" value="NZ_NIHB01000001.1"/>
</dbReference>
<dbReference type="Proteomes" id="UP000295724">
    <property type="component" value="Unassembled WGS sequence"/>
</dbReference>
<dbReference type="InterPro" id="IPR012938">
    <property type="entry name" value="Glc/Sorbosone_DH"/>
</dbReference>
<dbReference type="AlphaFoldDB" id="A0A4R6XVI6"/>
<dbReference type="PANTHER" id="PTHR19328:SF75">
    <property type="entry name" value="ALDOSE SUGAR DEHYDROGENASE YLII"/>
    <property type="match status" value="1"/>
</dbReference>
<dbReference type="Gene3D" id="2.120.10.30">
    <property type="entry name" value="TolB, C-terminal domain"/>
    <property type="match status" value="1"/>
</dbReference>
<dbReference type="InterPro" id="IPR011041">
    <property type="entry name" value="Quinoprot_gluc/sorb_DH_b-prop"/>
</dbReference>
<keyword evidence="1" id="KW-0732">Signal</keyword>
<reference evidence="3 4" key="1">
    <citation type="submission" date="2019-03" db="EMBL/GenBank/DDBJ databases">
        <title>Genomic Encyclopedia of Type Strains, Phase IV (KMG-IV): sequencing the most valuable type-strain genomes for metagenomic binning, comparative biology and taxonomic classification.</title>
        <authorList>
            <person name="Goeker M."/>
        </authorList>
    </citation>
    <scope>NUCLEOTIDE SEQUENCE [LARGE SCALE GENOMIC DNA]</scope>
    <source>
        <strain evidence="3 4">DSM 25488</strain>
    </source>
</reference>
<dbReference type="SUPFAM" id="SSF50952">
    <property type="entry name" value="Soluble quinoprotein glucose dehydrogenase"/>
    <property type="match status" value="1"/>
</dbReference>
<keyword evidence="4" id="KW-1185">Reference proteome</keyword>
<comment type="caution">
    <text evidence="3">The sequence shown here is derived from an EMBL/GenBank/DDBJ whole genome shotgun (WGS) entry which is preliminary data.</text>
</comment>
<organism evidence="3 4">
    <name type="scientific">Marinicella litoralis</name>
    <dbReference type="NCBI Taxonomy" id="644220"/>
    <lineage>
        <taxon>Bacteria</taxon>
        <taxon>Pseudomonadati</taxon>
        <taxon>Pseudomonadota</taxon>
        <taxon>Gammaproteobacteria</taxon>
        <taxon>Lysobacterales</taxon>
        <taxon>Marinicellaceae</taxon>
        <taxon>Marinicella</taxon>
    </lineage>
</organism>
<protein>
    <submittedName>
        <fullName evidence="3">Glucose/sorbosone dehydrogenase</fullName>
    </submittedName>
</protein>
<evidence type="ECO:0000259" key="2">
    <source>
        <dbReference type="Pfam" id="PF07995"/>
    </source>
</evidence>
<dbReference type="Pfam" id="PF07995">
    <property type="entry name" value="GSDH"/>
    <property type="match status" value="1"/>
</dbReference>
<evidence type="ECO:0000313" key="3">
    <source>
        <dbReference type="EMBL" id="TDR23846.1"/>
    </source>
</evidence>
<evidence type="ECO:0000313" key="4">
    <source>
        <dbReference type="Proteomes" id="UP000295724"/>
    </source>
</evidence>
<evidence type="ECO:0000256" key="1">
    <source>
        <dbReference type="SAM" id="SignalP"/>
    </source>
</evidence>
<feature type="signal peptide" evidence="1">
    <location>
        <begin position="1"/>
        <end position="18"/>
    </location>
</feature>
<name>A0A4R6XVI6_9GAMM</name>
<dbReference type="EMBL" id="SNZB01000001">
    <property type="protein sequence ID" value="TDR23846.1"/>
    <property type="molecule type" value="Genomic_DNA"/>
</dbReference>
<proteinExistence type="predicted"/>